<evidence type="ECO:0000313" key="2">
    <source>
        <dbReference type="Proteomes" id="UP001595075"/>
    </source>
</evidence>
<reference evidence="1 2" key="1">
    <citation type="journal article" date="2024" name="Commun. Biol.">
        <title>Comparative genomic analysis of thermophilic fungi reveals convergent evolutionary adaptations and gene losses.</title>
        <authorList>
            <person name="Steindorff A.S."/>
            <person name="Aguilar-Pontes M.V."/>
            <person name="Robinson A.J."/>
            <person name="Andreopoulos B."/>
            <person name="LaButti K."/>
            <person name="Kuo A."/>
            <person name="Mondo S."/>
            <person name="Riley R."/>
            <person name="Otillar R."/>
            <person name="Haridas S."/>
            <person name="Lipzen A."/>
            <person name="Grimwood J."/>
            <person name="Schmutz J."/>
            <person name="Clum A."/>
            <person name="Reid I.D."/>
            <person name="Moisan M.C."/>
            <person name="Butler G."/>
            <person name="Nguyen T.T.M."/>
            <person name="Dewar K."/>
            <person name="Conant G."/>
            <person name="Drula E."/>
            <person name="Henrissat B."/>
            <person name="Hansel C."/>
            <person name="Singer S."/>
            <person name="Hutchinson M.I."/>
            <person name="de Vries R.P."/>
            <person name="Natvig D.O."/>
            <person name="Powell A.J."/>
            <person name="Tsang A."/>
            <person name="Grigoriev I.V."/>
        </authorList>
    </citation>
    <scope>NUCLEOTIDE SEQUENCE [LARGE SCALE GENOMIC DNA]</scope>
    <source>
        <strain evidence="1 2">CBS 494.80</strain>
    </source>
</reference>
<protein>
    <submittedName>
        <fullName evidence="1">Uncharacterized protein</fullName>
    </submittedName>
</protein>
<organism evidence="1 2">
    <name type="scientific">Oculimacula yallundae</name>
    <dbReference type="NCBI Taxonomy" id="86028"/>
    <lineage>
        <taxon>Eukaryota</taxon>
        <taxon>Fungi</taxon>
        <taxon>Dikarya</taxon>
        <taxon>Ascomycota</taxon>
        <taxon>Pezizomycotina</taxon>
        <taxon>Leotiomycetes</taxon>
        <taxon>Helotiales</taxon>
        <taxon>Ploettnerulaceae</taxon>
        <taxon>Oculimacula</taxon>
    </lineage>
</organism>
<evidence type="ECO:0000313" key="1">
    <source>
        <dbReference type="EMBL" id="KAL2067724.1"/>
    </source>
</evidence>
<dbReference type="EMBL" id="JAZHXI010000009">
    <property type="protein sequence ID" value="KAL2067724.1"/>
    <property type="molecule type" value="Genomic_DNA"/>
</dbReference>
<proteinExistence type="predicted"/>
<comment type="caution">
    <text evidence="1">The sequence shown here is derived from an EMBL/GenBank/DDBJ whole genome shotgun (WGS) entry which is preliminary data.</text>
</comment>
<sequence length="152" mass="16360">MRQSTEHRDEQAEPAVPRQVTIYLCWKGTEDFTCSTDLPCILPHGERSKVPEVPPFAEITVLTICTMCDLHGLQSSRTLAITTALLGFIIGYGMSPGGASQPFGCVCVLATGDLLSELSKPDPEGLLDVGNGIVDAMLNSITSDHLKASRER</sequence>
<dbReference type="Proteomes" id="UP001595075">
    <property type="component" value="Unassembled WGS sequence"/>
</dbReference>
<keyword evidence="2" id="KW-1185">Reference proteome</keyword>
<accession>A0ABR4CCS3</accession>
<gene>
    <name evidence="1" type="ORF">VTL71DRAFT_15820</name>
</gene>
<name>A0ABR4CCS3_9HELO</name>